<keyword evidence="1" id="KW-0732">Signal</keyword>
<dbReference type="RefSeq" id="WP_034875198.1">
    <property type="nucleotide sequence ID" value="NZ_JOKG01000002.1"/>
</dbReference>
<keyword evidence="3" id="KW-1185">Reference proteome</keyword>
<dbReference type="Proteomes" id="UP000028006">
    <property type="component" value="Unassembled WGS sequence"/>
</dbReference>
<evidence type="ECO:0000313" key="3">
    <source>
        <dbReference type="Proteomes" id="UP000028006"/>
    </source>
</evidence>
<accession>A0A081N955</accession>
<reference evidence="2 3" key="1">
    <citation type="submission" date="2014-06" db="EMBL/GenBank/DDBJ databases">
        <title>Whole Genome Sequences of Three Symbiotic Endozoicomonas Bacteria.</title>
        <authorList>
            <person name="Neave M.J."/>
            <person name="Apprill A."/>
            <person name="Voolstra C.R."/>
        </authorList>
    </citation>
    <scope>NUCLEOTIDE SEQUENCE [LARGE SCALE GENOMIC DNA]</scope>
    <source>
        <strain evidence="2 3">LMG 24815</strain>
    </source>
</reference>
<protein>
    <submittedName>
        <fullName evidence="2">Uncharacterized protein</fullName>
    </submittedName>
</protein>
<dbReference type="EMBL" id="JOKG01000002">
    <property type="protein sequence ID" value="KEQ14978.1"/>
    <property type="molecule type" value="Genomic_DNA"/>
</dbReference>
<gene>
    <name evidence="2" type="ORF">GZ77_12130</name>
</gene>
<organism evidence="2 3">
    <name type="scientific">Endozoicomonas montiporae</name>
    <dbReference type="NCBI Taxonomy" id="1027273"/>
    <lineage>
        <taxon>Bacteria</taxon>
        <taxon>Pseudomonadati</taxon>
        <taxon>Pseudomonadota</taxon>
        <taxon>Gammaproteobacteria</taxon>
        <taxon>Oceanospirillales</taxon>
        <taxon>Endozoicomonadaceae</taxon>
        <taxon>Endozoicomonas</taxon>
    </lineage>
</organism>
<feature type="chain" id="PRO_5001760640" evidence="1">
    <location>
        <begin position="23"/>
        <end position="187"/>
    </location>
</feature>
<feature type="signal peptide" evidence="1">
    <location>
        <begin position="1"/>
        <end position="22"/>
    </location>
</feature>
<evidence type="ECO:0000313" key="2">
    <source>
        <dbReference type="EMBL" id="KEQ14978.1"/>
    </source>
</evidence>
<evidence type="ECO:0000256" key="1">
    <source>
        <dbReference type="SAM" id="SignalP"/>
    </source>
</evidence>
<sequence>MFKNVLTAVAAGVLTFAPVSFADSAPTNDTTPMKARFKFDINELHDCYNDGEIMFFRNGRMTYAGDDFILREPKQWLVGGEVKPGDKIGLELSEVRIEHEEMSLTLFDLNGKRELRNQNNMPEAGDQWEIIISDGVVAFGIGFEHKTAMLALSFDLFDLNNPENRTRLDYSLSCNQEPIPEQNRQKG</sequence>
<name>A0A081N955_9GAMM</name>
<comment type="caution">
    <text evidence="2">The sequence shown here is derived from an EMBL/GenBank/DDBJ whole genome shotgun (WGS) entry which is preliminary data.</text>
</comment>
<proteinExistence type="predicted"/>
<dbReference type="AlphaFoldDB" id="A0A081N955"/>